<name>A0A0K2TG07_LEPSM</name>
<dbReference type="AlphaFoldDB" id="A0A0K2TG07"/>
<organism evidence="1">
    <name type="scientific">Lepeophtheirus salmonis</name>
    <name type="common">Salmon louse</name>
    <name type="synonym">Caligus salmonis</name>
    <dbReference type="NCBI Taxonomy" id="72036"/>
    <lineage>
        <taxon>Eukaryota</taxon>
        <taxon>Metazoa</taxon>
        <taxon>Ecdysozoa</taxon>
        <taxon>Arthropoda</taxon>
        <taxon>Crustacea</taxon>
        <taxon>Multicrustacea</taxon>
        <taxon>Hexanauplia</taxon>
        <taxon>Copepoda</taxon>
        <taxon>Siphonostomatoida</taxon>
        <taxon>Caligidae</taxon>
        <taxon>Lepeophtheirus</taxon>
    </lineage>
</organism>
<evidence type="ECO:0000313" key="1">
    <source>
        <dbReference type="EMBL" id="CDW24815.1"/>
    </source>
</evidence>
<accession>A0A0K2TG07</accession>
<sequence>MEITGSKRGSIPTVTASLSIMEPFSISYNTPQLMCCASER</sequence>
<protein>
    <submittedName>
        <fullName evidence="1">Uncharacterized protein</fullName>
    </submittedName>
</protein>
<reference evidence="1" key="1">
    <citation type="submission" date="2014-05" db="EMBL/GenBank/DDBJ databases">
        <authorList>
            <person name="Chronopoulou M."/>
        </authorList>
    </citation>
    <scope>NUCLEOTIDE SEQUENCE</scope>
    <source>
        <tissue evidence="1">Whole organism</tissue>
    </source>
</reference>
<dbReference type="EMBL" id="HACA01007454">
    <property type="protein sequence ID" value="CDW24815.1"/>
    <property type="molecule type" value="Transcribed_RNA"/>
</dbReference>
<proteinExistence type="predicted"/>